<keyword evidence="2" id="KW-1185">Reference proteome</keyword>
<sequence>MRKIIAMHCGISIVELERLLKLQQSEDALIRAQNAVKDKYINGEEVLLMYKSYISNGFDKLEKIGRKYWLINNENRGFEIRNKILKNYIEIELLLLNLRN</sequence>
<evidence type="ECO:0000313" key="2">
    <source>
        <dbReference type="Proteomes" id="UP000240989"/>
    </source>
</evidence>
<comment type="caution">
    <text evidence="1">The sequence shown here is derived from an EMBL/GenBank/DDBJ whole genome shotgun (WGS) entry which is preliminary data.</text>
</comment>
<gene>
    <name evidence="1" type="ORF">C0W27_16220</name>
</gene>
<name>A0ABX5H195_PHOAN</name>
<reference evidence="1 2" key="1">
    <citation type="submission" date="2018-01" db="EMBL/GenBank/DDBJ databases">
        <title>Whole genome sequencing of Histamine producing bacteria.</title>
        <authorList>
            <person name="Butler K."/>
        </authorList>
    </citation>
    <scope>NUCLEOTIDE SEQUENCE [LARGE SCALE GENOMIC DNA]</scope>
    <source>
        <strain evidence="1 2">A6-1</strain>
    </source>
</reference>
<dbReference type="EMBL" id="PYOU01000014">
    <property type="protein sequence ID" value="PSX07115.1"/>
    <property type="molecule type" value="Genomic_DNA"/>
</dbReference>
<dbReference type="Proteomes" id="UP000240989">
    <property type="component" value="Unassembled WGS sequence"/>
</dbReference>
<proteinExistence type="predicted"/>
<organism evidence="1 2">
    <name type="scientific">Photobacterium angustum</name>
    <dbReference type="NCBI Taxonomy" id="661"/>
    <lineage>
        <taxon>Bacteria</taxon>
        <taxon>Pseudomonadati</taxon>
        <taxon>Pseudomonadota</taxon>
        <taxon>Gammaproteobacteria</taxon>
        <taxon>Vibrionales</taxon>
        <taxon>Vibrionaceae</taxon>
        <taxon>Photobacterium</taxon>
    </lineage>
</organism>
<accession>A0ABX5H195</accession>
<evidence type="ECO:0000313" key="1">
    <source>
        <dbReference type="EMBL" id="PSX07115.1"/>
    </source>
</evidence>
<protein>
    <submittedName>
        <fullName evidence="1">Uncharacterized protein</fullName>
    </submittedName>
</protein>